<keyword evidence="7" id="KW-0456">Lyase</keyword>
<protein>
    <recommendedName>
        <fullName evidence="8">Abasic site processing protein</fullName>
        <ecNumber evidence="8">3.4.-.-</ecNumber>
    </recommendedName>
</protein>
<reference evidence="10 11" key="1">
    <citation type="journal article" date="2019" name="Environ. Microbiol.">
        <title>Species interactions and distinct microbial communities in high Arctic permafrost affected cryosols are associated with the CH4 and CO2 gas fluxes.</title>
        <authorList>
            <person name="Altshuler I."/>
            <person name="Hamel J."/>
            <person name="Turney S."/>
            <person name="Magnuson E."/>
            <person name="Levesque R."/>
            <person name="Greer C."/>
            <person name="Whyte L.G."/>
        </authorList>
    </citation>
    <scope>NUCLEOTIDE SEQUENCE [LARGE SCALE GENOMIC DNA]</scope>
    <source>
        <strain evidence="10 11">S06.C</strain>
    </source>
</reference>
<organism evidence="10 11">
    <name type="scientific">Variovorax guangxiensis</name>
    <dbReference type="NCBI Taxonomy" id="1775474"/>
    <lineage>
        <taxon>Bacteria</taxon>
        <taxon>Pseudomonadati</taxon>
        <taxon>Pseudomonadota</taxon>
        <taxon>Betaproteobacteria</taxon>
        <taxon>Burkholderiales</taxon>
        <taxon>Comamonadaceae</taxon>
        <taxon>Variovorax</taxon>
    </lineage>
</organism>
<comment type="caution">
    <text evidence="10">The sequence shown here is derived from an EMBL/GenBank/DDBJ whole genome shotgun (WGS) entry which is preliminary data.</text>
</comment>
<dbReference type="GO" id="GO:0006508">
    <property type="term" value="P:proteolysis"/>
    <property type="evidence" value="ECO:0007669"/>
    <property type="project" value="UniProtKB-KW"/>
</dbReference>
<feature type="compositionally biased region" description="Low complexity" evidence="9">
    <location>
        <begin position="220"/>
        <end position="232"/>
    </location>
</feature>
<feature type="region of interest" description="Disordered" evidence="9">
    <location>
        <begin position="216"/>
        <end position="245"/>
    </location>
</feature>
<evidence type="ECO:0000256" key="6">
    <source>
        <dbReference type="ARBA" id="ARBA00023125"/>
    </source>
</evidence>
<dbReference type="AlphaFoldDB" id="A0A502DMM8"/>
<keyword evidence="2 8" id="KW-0645">Protease</keyword>
<keyword evidence="4 8" id="KW-0378">Hydrolase</keyword>
<evidence type="ECO:0000256" key="8">
    <source>
        <dbReference type="RuleBase" id="RU364100"/>
    </source>
</evidence>
<dbReference type="PANTHER" id="PTHR13604">
    <property type="entry name" value="DC12-RELATED"/>
    <property type="match status" value="1"/>
</dbReference>
<dbReference type="OrthoDB" id="6192129at2"/>
<dbReference type="GO" id="GO:0008233">
    <property type="term" value="F:peptidase activity"/>
    <property type="evidence" value="ECO:0007669"/>
    <property type="project" value="UniProtKB-KW"/>
</dbReference>
<dbReference type="Pfam" id="PF02586">
    <property type="entry name" value="SRAP"/>
    <property type="match status" value="1"/>
</dbReference>
<evidence type="ECO:0000256" key="2">
    <source>
        <dbReference type="ARBA" id="ARBA00022670"/>
    </source>
</evidence>
<dbReference type="GO" id="GO:0016829">
    <property type="term" value="F:lyase activity"/>
    <property type="evidence" value="ECO:0007669"/>
    <property type="project" value="UniProtKB-KW"/>
</dbReference>
<dbReference type="InterPro" id="IPR003738">
    <property type="entry name" value="SRAP"/>
</dbReference>
<name>A0A502DMM8_9BURK</name>
<evidence type="ECO:0000256" key="1">
    <source>
        <dbReference type="ARBA" id="ARBA00008136"/>
    </source>
</evidence>
<dbReference type="GO" id="GO:0106300">
    <property type="term" value="P:protein-DNA covalent cross-linking repair"/>
    <property type="evidence" value="ECO:0007669"/>
    <property type="project" value="InterPro"/>
</dbReference>
<evidence type="ECO:0000313" key="11">
    <source>
        <dbReference type="Proteomes" id="UP000319212"/>
    </source>
</evidence>
<dbReference type="Gene3D" id="3.90.1680.10">
    <property type="entry name" value="SOS response associated peptidase-like"/>
    <property type="match status" value="1"/>
</dbReference>
<keyword evidence="5" id="KW-0190">Covalent protein-DNA linkage</keyword>
<evidence type="ECO:0000256" key="3">
    <source>
        <dbReference type="ARBA" id="ARBA00022763"/>
    </source>
</evidence>
<evidence type="ECO:0000256" key="7">
    <source>
        <dbReference type="ARBA" id="ARBA00023239"/>
    </source>
</evidence>
<dbReference type="InterPro" id="IPR036590">
    <property type="entry name" value="SRAP-like"/>
</dbReference>
<accession>A0A502DMM8</accession>
<keyword evidence="3" id="KW-0227">DNA damage</keyword>
<proteinExistence type="inferred from homology"/>
<evidence type="ECO:0000256" key="5">
    <source>
        <dbReference type="ARBA" id="ARBA00023124"/>
    </source>
</evidence>
<dbReference type="Proteomes" id="UP000319212">
    <property type="component" value="Unassembled WGS sequence"/>
</dbReference>
<dbReference type="PANTHER" id="PTHR13604:SF0">
    <property type="entry name" value="ABASIC SITE PROCESSING PROTEIN HMCES"/>
    <property type="match status" value="1"/>
</dbReference>
<dbReference type="EC" id="3.4.-.-" evidence="8"/>
<gene>
    <name evidence="10" type="ORF">EAH82_18080</name>
</gene>
<evidence type="ECO:0000313" key="10">
    <source>
        <dbReference type="EMBL" id="TPG25441.1"/>
    </source>
</evidence>
<dbReference type="GO" id="GO:0003697">
    <property type="term" value="F:single-stranded DNA binding"/>
    <property type="evidence" value="ECO:0007669"/>
    <property type="project" value="InterPro"/>
</dbReference>
<dbReference type="EMBL" id="RCZI01000005">
    <property type="protein sequence ID" value="TPG25441.1"/>
    <property type="molecule type" value="Genomic_DNA"/>
</dbReference>
<evidence type="ECO:0000256" key="4">
    <source>
        <dbReference type="ARBA" id="ARBA00022801"/>
    </source>
</evidence>
<dbReference type="SUPFAM" id="SSF143081">
    <property type="entry name" value="BB1717-like"/>
    <property type="match status" value="1"/>
</dbReference>
<evidence type="ECO:0000256" key="9">
    <source>
        <dbReference type="SAM" id="MobiDB-lite"/>
    </source>
</evidence>
<comment type="similarity">
    <text evidence="1 8">Belongs to the SOS response-associated peptidase family.</text>
</comment>
<sequence length="245" mass="27486">MCARYESPLRFLFVDHDGVGVEIDSPVQDELFPRKEGYFVRRPLAADTGDDAVPRVEPVTGRWGLISRLTRPDNLANAEKLATHNARDDRVAKSFTFGNAWRKAQHCIVPAQAFWEPDWRTGAHIPTRFTAVDGEPFGIAGLWDTYKDESGALRESYTMLTTNADTHPLLRDYHRIKDEKRMLVLLPRAQWAEWLDAPVDSSVGFVSQYPAERMTATGHPAAPKTKAVPAKRAAPKPLPIQGELL</sequence>
<keyword evidence="6" id="KW-0238">DNA-binding</keyword>